<comment type="subcellular location">
    <subcellularLocation>
        <location evidence="1">Nucleus</location>
    </subcellularLocation>
</comment>
<evidence type="ECO:0000259" key="8">
    <source>
        <dbReference type="PROSITE" id="PS51297"/>
    </source>
</evidence>
<dbReference type="SMART" id="SM00432">
    <property type="entry name" value="MADS"/>
    <property type="match status" value="1"/>
</dbReference>
<organism evidence="9">
    <name type="scientific">Piper nigrum</name>
    <name type="common">Black pepper</name>
    <dbReference type="NCBI Taxonomy" id="13216"/>
    <lineage>
        <taxon>Eukaryota</taxon>
        <taxon>Viridiplantae</taxon>
        <taxon>Streptophyta</taxon>
        <taxon>Embryophyta</taxon>
        <taxon>Tracheophyta</taxon>
        <taxon>Spermatophyta</taxon>
        <taxon>Magnoliopsida</taxon>
        <taxon>Magnoliidae</taxon>
        <taxon>Piperales</taxon>
        <taxon>Piperaceae</taxon>
        <taxon>Piper</taxon>
    </lineage>
</organism>
<dbReference type="Pfam" id="PF01486">
    <property type="entry name" value="K-box"/>
    <property type="match status" value="1"/>
</dbReference>
<dbReference type="AlphaFoldDB" id="A7KIG3"/>
<evidence type="ECO:0000256" key="6">
    <source>
        <dbReference type="SAM" id="Coils"/>
    </source>
</evidence>
<evidence type="ECO:0000259" key="7">
    <source>
        <dbReference type="PROSITE" id="PS50066"/>
    </source>
</evidence>
<dbReference type="InterPro" id="IPR050142">
    <property type="entry name" value="MADS-box/MEF2_TF"/>
</dbReference>
<feature type="coiled-coil region" evidence="6">
    <location>
        <begin position="76"/>
        <end position="166"/>
    </location>
</feature>
<dbReference type="GO" id="GO:0003700">
    <property type="term" value="F:DNA-binding transcription factor activity"/>
    <property type="evidence" value="ECO:0007669"/>
    <property type="project" value="InterPro"/>
</dbReference>
<dbReference type="GO" id="GO:0000977">
    <property type="term" value="F:RNA polymerase II transcription regulatory region sequence-specific DNA binding"/>
    <property type="evidence" value="ECO:0007669"/>
    <property type="project" value="InterPro"/>
</dbReference>
<sequence length="229" mass="26916">GRGKMEMKRIENDTNRQVTFSKRRNGLFKKAQELTVLCDAQISIILISSTNRLYDYFSPSTSHKKVYDRYQDVRKVDLWKKRYENMKHQLNEQSERNNRLRKEIRQHMGEELDELSFEQLRGLEQRVERASNVIRERKEKAISTKVDTLNKKVKGLEKQHEGFRQKMELMNTGREDYGGANYKSISMGGAHFLANILQPDYHQYNESGHSDITTANVTSTFGMYDLRLA</sequence>
<evidence type="ECO:0000313" key="9">
    <source>
        <dbReference type="EMBL" id="ABR09364.1"/>
    </source>
</evidence>
<keyword evidence="6" id="KW-0175">Coiled coil</keyword>
<dbReference type="PANTHER" id="PTHR48019">
    <property type="entry name" value="SERUM RESPONSE FACTOR HOMOLOG"/>
    <property type="match status" value="1"/>
</dbReference>
<dbReference type="InterPro" id="IPR033896">
    <property type="entry name" value="MEF2-like_N"/>
</dbReference>
<feature type="non-terminal residue" evidence="9">
    <location>
        <position position="229"/>
    </location>
</feature>
<dbReference type="GO" id="GO:0046983">
    <property type="term" value="F:protein dimerization activity"/>
    <property type="evidence" value="ECO:0007669"/>
    <property type="project" value="InterPro"/>
</dbReference>
<evidence type="ECO:0000256" key="3">
    <source>
        <dbReference type="ARBA" id="ARBA00023125"/>
    </source>
</evidence>
<dbReference type="SUPFAM" id="SSF55455">
    <property type="entry name" value="SRF-like"/>
    <property type="match status" value="1"/>
</dbReference>
<evidence type="ECO:0000256" key="5">
    <source>
        <dbReference type="ARBA" id="ARBA00023242"/>
    </source>
</evidence>
<protein>
    <submittedName>
        <fullName evidence="9">APETALA3-like protein AP3-1.2</fullName>
    </submittedName>
</protein>
<dbReference type="Pfam" id="PF00319">
    <property type="entry name" value="SRF-TF"/>
    <property type="match status" value="1"/>
</dbReference>
<dbReference type="InterPro" id="IPR036879">
    <property type="entry name" value="TF_MADSbox_sf"/>
</dbReference>
<dbReference type="InterPro" id="IPR002100">
    <property type="entry name" value="TF_MADSbox"/>
</dbReference>
<evidence type="ECO:0000256" key="4">
    <source>
        <dbReference type="ARBA" id="ARBA00023163"/>
    </source>
</evidence>
<proteinExistence type="evidence at transcript level"/>
<keyword evidence="4" id="KW-0804">Transcription</keyword>
<keyword evidence="3" id="KW-0238">DNA-binding</keyword>
<dbReference type="PROSITE" id="PS00350">
    <property type="entry name" value="MADS_BOX_1"/>
    <property type="match status" value="1"/>
</dbReference>
<evidence type="ECO:0000256" key="1">
    <source>
        <dbReference type="ARBA" id="ARBA00004123"/>
    </source>
</evidence>
<reference evidence="9" key="1">
    <citation type="journal article" date="2007" name="Mol. Phylogenet. Evol.">
        <title>Molecular evolution of the petal and stamen identity genes, APETALA3 and PISTILLATA, after petal loss in the Piperales.</title>
        <authorList>
            <person name="Jaramillo M.A."/>
            <person name="Kramer E.M."/>
        </authorList>
    </citation>
    <scope>NUCLEOTIDE SEQUENCE</scope>
</reference>
<accession>A7KIG3</accession>
<evidence type="ECO:0000256" key="2">
    <source>
        <dbReference type="ARBA" id="ARBA00023015"/>
    </source>
</evidence>
<dbReference type="GO" id="GO:0005634">
    <property type="term" value="C:nucleus"/>
    <property type="evidence" value="ECO:0007669"/>
    <property type="project" value="UniProtKB-SubCell"/>
</dbReference>
<keyword evidence="2" id="KW-0805">Transcription regulation</keyword>
<feature type="non-terminal residue" evidence="9">
    <location>
        <position position="1"/>
    </location>
</feature>
<keyword evidence="5" id="KW-0539">Nucleus</keyword>
<dbReference type="InterPro" id="IPR002487">
    <property type="entry name" value="TF_Kbox"/>
</dbReference>
<dbReference type="EMBL" id="EF424566">
    <property type="protein sequence ID" value="ABR09364.1"/>
    <property type="molecule type" value="mRNA"/>
</dbReference>
<feature type="domain" description="K-box" evidence="8">
    <location>
        <begin position="83"/>
        <end position="173"/>
    </location>
</feature>
<dbReference type="PROSITE" id="PS51297">
    <property type="entry name" value="K_BOX"/>
    <property type="match status" value="1"/>
</dbReference>
<dbReference type="Gene3D" id="3.40.1810.10">
    <property type="entry name" value="Transcription factor, MADS-box"/>
    <property type="match status" value="1"/>
</dbReference>
<feature type="domain" description="MADS-box" evidence="7">
    <location>
        <begin position="1"/>
        <end position="60"/>
    </location>
</feature>
<name>A7KIG3_PIPNI</name>
<dbReference type="PROSITE" id="PS50066">
    <property type="entry name" value="MADS_BOX_2"/>
    <property type="match status" value="1"/>
</dbReference>
<dbReference type="CDD" id="cd00265">
    <property type="entry name" value="MADS_MEF2_like"/>
    <property type="match status" value="1"/>
</dbReference>
<dbReference type="PRINTS" id="PR00404">
    <property type="entry name" value="MADSDOMAIN"/>
</dbReference>
<dbReference type="GO" id="GO:0045944">
    <property type="term" value="P:positive regulation of transcription by RNA polymerase II"/>
    <property type="evidence" value="ECO:0007669"/>
    <property type="project" value="InterPro"/>
</dbReference>